<dbReference type="SMART" id="SM01100">
    <property type="entry name" value="CRAL_TRIO_N"/>
    <property type="match status" value="1"/>
</dbReference>
<protein>
    <submittedName>
        <fullName evidence="2">CRAL-TRIO domain-containing protein</fullName>
    </submittedName>
</protein>
<dbReference type="PANTHER" id="PTHR45657:SF1">
    <property type="entry name" value="CRAL-TRIO DOMAIN-CONTAINING PROTEIN YKL091C-RELATED"/>
    <property type="match status" value="1"/>
</dbReference>
<dbReference type="SUPFAM" id="SSF52087">
    <property type="entry name" value="CRAL/TRIO domain"/>
    <property type="match status" value="1"/>
</dbReference>
<organism evidence="2 3">
    <name type="scientific">Gymnopilus junonius</name>
    <name type="common">Spectacular rustgill mushroom</name>
    <name type="synonym">Gymnopilus spectabilis subsp. junonius</name>
    <dbReference type="NCBI Taxonomy" id="109634"/>
    <lineage>
        <taxon>Eukaryota</taxon>
        <taxon>Fungi</taxon>
        <taxon>Dikarya</taxon>
        <taxon>Basidiomycota</taxon>
        <taxon>Agaricomycotina</taxon>
        <taxon>Agaricomycetes</taxon>
        <taxon>Agaricomycetidae</taxon>
        <taxon>Agaricales</taxon>
        <taxon>Agaricineae</taxon>
        <taxon>Hymenogastraceae</taxon>
        <taxon>Gymnopilus</taxon>
    </lineage>
</organism>
<accession>A0A9P5NVF5</accession>
<evidence type="ECO:0000313" key="2">
    <source>
        <dbReference type="EMBL" id="KAF8905856.1"/>
    </source>
</evidence>
<dbReference type="InterPro" id="IPR011074">
    <property type="entry name" value="CRAL/TRIO_N_dom"/>
</dbReference>
<dbReference type="Pfam" id="PF03765">
    <property type="entry name" value="CRAL_TRIO_N"/>
    <property type="match status" value="1"/>
</dbReference>
<gene>
    <name evidence="2" type="ORF">CPB84DRAFT_1705464</name>
</gene>
<dbReference type="PRINTS" id="PR00180">
    <property type="entry name" value="CRETINALDHBP"/>
</dbReference>
<proteinExistence type="predicted"/>
<dbReference type="Proteomes" id="UP000724874">
    <property type="component" value="Unassembled WGS sequence"/>
</dbReference>
<comment type="caution">
    <text evidence="2">The sequence shown here is derived from an EMBL/GenBank/DDBJ whole genome shotgun (WGS) entry which is preliminary data.</text>
</comment>
<dbReference type="PROSITE" id="PS50191">
    <property type="entry name" value="CRAL_TRIO"/>
    <property type="match status" value="1"/>
</dbReference>
<dbReference type="InterPro" id="IPR036273">
    <property type="entry name" value="CRAL/TRIO_N_dom_sf"/>
</dbReference>
<dbReference type="InterPro" id="IPR051026">
    <property type="entry name" value="PI/PC_transfer"/>
</dbReference>
<reference evidence="2" key="1">
    <citation type="submission" date="2020-11" db="EMBL/GenBank/DDBJ databases">
        <authorList>
            <consortium name="DOE Joint Genome Institute"/>
            <person name="Ahrendt S."/>
            <person name="Riley R."/>
            <person name="Andreopoulos W."/>
            <person name="LaButti K."/>
            <person name="Pangilinan J."/>
            <person name="Ruiz-duenas F.J."/>
            <person name="Barrasa J.M."/>
            <person name="Sanchez-Garcia M."/>
            <person name="Camarero S."/>
            <person name="Miyauchi S."/>
            <person name="Serrano A."/>
            <person name="Linde D."/>
            <person name="Babiker R."/>
            <person name="Drula E."/>
            <person name="Ayuso-Fernandez I."/>
            <person name="Pacheco R."/>
            <person name="Padilla G."/>
            <person name="Ferreira P."/>
            <person name="Barriuso J."/>
            <person name="Kellner H."/>
            <person name="Castanera R."/>
            <person name="Alfaro M."/>
            <person name="Ramirez L."/>
            <person name="Pisabarro A.G."/>
            <person name="Kuo A."/>
            <person name="Tritt A."/>
            <person name="Lipzen A."/>
            <person name="He G."/>
            <person name="Yan M."/>
            <person name="Ng V."/>
            <person name="Cullen D."/>
            <person name="Martin F."/>
            <person name="Rosso M.-N."/>
            <person name="Henrissat B."/>
            <person name="Hibbett D."/>
            <person name="Martinez A.T."/>
            <person name="Grigoriev I.V."/>
        </authorList>
    </citation>
    <scope>NUCLEOTIDE SEQUENCE</scope>
    <source>
        <strain evidence="2">AH 44721</strain>
    </source>
</reference>
<evidence type="ECO:0000259" key="1">
    <source>
        <dbReference type="PROSITE" id="PS50191"/>
    </source>
</evidence>
<sequence length="301" mass="34532">MPSTTLPLPSDTNAYSEPNVKLLNSNDWHPEPGHIGNLSSEQAFILQRFKEEIKADGAWNEERMDDAMLLRFLRARKFDLLKAKKMLLDAEKWRQEFGVDDLVKNFNFIEREEVNKYYPRYYHKTDKDGRPVYIERLGHIDFNVLSSLTTLDRLLKNLVCEYEKCLTTRLPACSAAVGHPVESTCTILDLRGVSLGSFYRVKDYVLAAAHIGQNMYPETMGRFYVVNAPWAFSVVWRVIRPWLDEVTARKIKILGGHFREVVLEQIPGDCLPKEHFGGECECPCPGGCQMSDAGPWNLKLE</sequence>
<dbReference type="SMART" id="SM00516">
    <property type="entry name" value="SEC14"/>
    <property type="match status" value="1"/>
</dbReference>
<evidence type="ECO:0000313" key="3">
    <source>
        <dbReference type="Proteomes" id="UP000724874"/>
    </source>
</evidence>
<feature type="domain" description="CRAL-TRIO" evidence="1">
    <location>
        <begin position="110"/>
        <end position="283"/>
    </location>
</feature>
<dbReference type="OrthoDB" id="1434354at2759"/>
<dbReference type="InterPro" id="IPR001251">
    <property type="entry name" value="CRAL-TRIO_dom"/>
</dbReference>
<dbReference type="SUPFAM" id="SSF46938">
    <property type="entry name" value="CRAL/TRIO N-terminal domain"/>
    <property type="match status" value="1"/>
</dbReference>
<dbReference type="PANTHER" id="PTHR45657">
    <property type="entry name" value="CRAL-TRIO DOMAIN-CONTAINING PROTEIN YKL091C-RELATED"/>
    <property type="match status" value="1"/>
</dbReference>
<dbReference type="CDD" id="cd00170">
    <property type="entry name" value="SEC14"/>
    <property type="match status" value="1"/>
</dbReference>
<dbReference type="Gene3D" id="1.10.8.20">
    <property type="entry name" value="N-terminal domain of phosphatidylinositol transfer protein sec14p"/>
    <property type="match status" value="1"/>
</dbReference>
<dbReference type="Pfam" id="PF00650">
    <property type="entry name" value="CRAL_TRIO"/>
    <property type="match status" value="1"/>
</dbReference>
<dbReference type="Gene3D" id="3.40.525.10">
    <property type="entry name" value="CRAL-TRIO lipid binding domain"/>
    <property type="match status" value="1"/>
</dbReference>
<dbReference type="EMBL" id="JADNYJ010000021">
    <property type="protein sequence ID" value="KAF8905856.1"/>
    <property type="molecule type" value="Genomic_DNA"/>
</dbReference>
<dbReference type="AlphaFoldDB" id="A0A9P5NVF5"/>
<keyword evidence="3" id="KW-1185">Reference proteome</keyword>
<name>A0A9P5NVF5_GYMJU</name>
<dbReference type="InterPro" id="IPR036865">
    <property type="entry name" value="CRAL-TRIO_dom_sf"/>
</dbReference>